<evidence type="ECO:0000313" key="1">
    <source>
        <dbReference type="EMBL" id="KTD45988.1"/>
    </source>
</evidence>
<accession>A0A0W0XNB8</accession>
<dbReference type="PATRIC" id="fig|458.5.peg.2905"/>
<proteinExistence type="predicted"/>
<sequence length="296" mass="33268">MTIFLEIAKEYLIKELTKISDTSVASDKSVGNTVCSWLGLGRDESLSQCKRELTDILRTDIRNLASDASDENNVGALNHLLSECRRKAREKADEKGYSEGTFGPAMNEVSTLLTQLYDRFAAAGLLDIPYNAKDSERHPLTVFRYWAGVYLAHKVKENRDNSQSTLKTITHNPKITSLNLLEKQKQDAVVSFIRECDKDLKTIKEDLENYRDVCTKRVLEFLRRLLLKNKELVEHHGTNLEIPVTISFFASATVSGPALGPHSGELKKCIMMAIKELGGDKEESKEELHTAATYNS</sequence>
<keyword evidence="2" id="KW-1185">Reference proteome</keyword>
<dbReference type="EMBL" id="LNYT01000022">
    <property type="protein sequence ID" value="KTD45988.1"/>
    <property type="molecule type" value="Genomic_DNA"/>
</dbReference>
<dbReference type="RefSeq" id="WP_058532730.1">
    <property type="nucleotide sequence ID" value="NZ_CAAAIN010000004.1"/>
</dbReference>
<protein>
    <submittedName>
        <fullName evidence="1">Coiled-coil protein</fullName>
    </submittedName>
</protein>
<dbReference type="AlphaFoldDB" id="A0A0W0XNB8"/>
<name>A0A0W0XNB8_9GAMM</name>
<evidence type="ECO:0000313" key="2">
    <source>
        <dbReference type="Proteomes" id="UP000054608"/>
    </source>
</evidence>
<dbReference type="OrthoDB" id="5641125at2"/>
<dbReference type="Proteomes" id="UP000054608">
    <property type="component" value="Unassembled WGS sequence"/>
</dbReference>
<gene>
    <name evidence="1" type="ORF">Lrub_2785</name>
</gene>
<reference evidence="1 2" key="1">
    <citation type="submission" date="2015-11" db="EMBL/GenBank/DDBJ databases">
        <title>Genomic analysis of 38 Legionella species identifies large and diverse effector repertoires.</title>
        <authorList>
            <person name="Burstein D."/>
            <person name="Amaro F."/>
            <person name="Zusman T."/>
            <person name="Lifshitz Z."/>
            <person name="Cohen O."/>
            <person name="Gilbert J.A."/>
            <person name="Pupko T."/>
            <person name="Shuman H.A."/>
            <person name="Segal G."/>
        </authorList>
    </citation>
    <scope>NUCLEOTIDE SEQUENCE [LARGE SCALE GENOMIC DNA]</scope>
    <source>
        <strain evidence="1 2">WA-270A-C2</strain>
    </source>
</reference>
<comment type="caution">
    <text evidence="1">The sequence shown here is derived from an EMBL/GenBank/DDBJ whole genome shotgun (WGS) entry which is preliminary data.</text>
</comment>
<organism evidence="1 2">
    <name type="scientific">Legionella rubrilucens</name>
    <dbReference type="NCBI Taxonomy" id="458"/>
    <lineage>
        <taxon>Bacteria</taxon>
        <taxon>Pseudomonadati</taxon>
        <taxon>Pseudomonadota</taxon>
        <taxon>Gammaproteobacteria</taxon>
        <taxon>Legionellales</taxon>
        <taxon>Legionellaceae</taxon>
        <taxon>Legionella</taxon>
    </lineage>
</organism>